<dbReference type="SMART" id="SM00533">
    <property type="entry name" value="MUTSd"/>
    <property type="match status" value="1"/>
</dbReference>
<keyword evidence="4 7" id="KW-0067">ATP-binding</keyword>
<dbReference type="GO" id="GO:0004519">
    <property type="term" value="F:endonuclease activity"/>
    <property type="evidence" value="ECO:0007669"/>
    <property type="project" value="UniProtKB-KW"/>
</dbReference>
<evidence type="ECO:0000256" key="4">
    <source>
        <dbReference type="ARBA" id="ARBA00022840"/>
    </source>
</evidence>
<dbReference type="Proteomes" id="UP001500399">
    <property type="component" value="Unassembled WGS sequence"/>
</dbReference>
<dbReference type="InterPro" id="IPR027417">
    <property type="entry name" value="P-loop_NTPase"/>
</dbReference>
<dbReference type="InterPro" id="IPR007696">
    <property type="entry name" value="DNA_mismatch_repair_MutS_core"/>
</dbReference>
<dbReference type="InterPro" id="IPR005747">
    <property type="entry name" value="MutS2"/>
</dbReference>
<dbReference type="Pfam" id="PF00488">
    <property type="entry name" value="MutS_V"/>
    <property type="match status" value="1"/>
</dbReference>
<evidence type="ECO:0000256" key="5">
    <source>
        <dbReference type="ARBA" id="ARBA00022884"/>
    </source>
</evidence>
<comment type="subunit">
    <text evidence="7">Homodimer. Binds to stalled ribosomes, contacting rRNA.</text>
</comment>
<dbReference type="PIRSF" id="PIRSF005814">
    <property type="entry name" value="MutS_YshD"/>
    <property type="match status" value="1"/>
</dbReference>
<evidence type="ECO:0000313" key="10">
    <source>
        <dbReference type="EMBL" id="GAA0207007.1"/>
    </source>
</evidence>
<dbReference type="SMART" id="SM00534">
    <property type="entry name" value="MUTSac"/>
    <property type="match status" value="1"/>
</dbReference>
<dbReference type="PANTHER" id="PTHR48466:SF2">
    <property type="entry name" value="OS10G0509000 PROTEIN"/>
    <property type="match status" value="1"/>
</dbReference>
<dbReference type="EC" id="3.1.-.-" evidence="7"/>
<keyword evidence="5 7" id="KW-0694">RNA-binding</keyword>
<keyword evidence="11" id="KW-1185">Reference proteome</keyword>
<dbReference type="InterPro" id="IPR036063">
    <property type="entry name" value="Smr_dom_sf"/>
</dbReference>
<keyword evidence="6 7" id="KW-0238">DNA-binding</keyword>
<dbReference type="HAMAP" id="MF_00092">
    <property type="entry name" value="MutS2"/>
    <property type="match status" value="1"/>
</dbReference>
<dbReference type="SUPFAM" id="SSF52540">
    <property type="entry name" value="P-loop containing nucleoside triphosphate hydrolases"/>
    <property type="match status" value="1"/>
</dbReference>
<comment type="caution">
    <text evidence="10">The sequence shown here is derived from an EMBL/GenBank/DDBJ whole genome shotgun (WGS) entry which is preliminary data.</text>
</comment>
<keyword evidence="2 7" id="KW-0547">Nucleotide-binding</keyword>
<evidence type="ECO:0000256" key="3">
    <source>
        <dbReference type="ARBA" id="ARBA00022801"/>
    </source>
</evidence>
<name>A0ABN0SYW2_9FIRM</name>
<dbReference type="Pfam" id="PF01713">
    <property type="entry name" value="Smr"/>
    <property type="match status" value="1"/>
</dbReference>
<dbReference type="EC" id="3.6.4.-" evidence="7"/>
<dbReference type="CDD" id="cd03280">
    <property type="entry name" value="ABC_MutS2"/>
    <property type="match status" value="1"/>
</dbReference>
<comment type="function">
    <text evidence="7">Acts as a ribosome collision sensor, splitting the ribosome into its 2 subunits. Detects stalled/collided 70S ribosomes which it binds and splits by an ATP-hydrolysis driven conformational change. Acts upstream of the ribosome quality control system (RQC), a ribosome-associated complex that mediates the extraction of incompletely synthesized nascent chains from stalled ribosomes and their subsequent degradation. Probably generates substrates for RQC.</text>
</comment>
<organism evidence="10 11">
    <name type="scientific">Selenomonas dianae</name>
    <dbReference type="NCBI Taxonomy" id="135079"/>
    <lineage>
        <taxon>Bacteria</taxon>
        <taxon>Bacillati</taxon>
        <taxon>Bacillota</taxon>
        <taxon>Negativicutes</taxon>
        <taxon>Selenomonadales</taxon>
        <taxon>Selenomonadaceae</taxon>
        <taxon>Selenomonas</taxon>
    </lineage>
</organism>
<reference evidence="10 11" key="1">
    <citation type="journal article" date="2019" name="Int. J. Syst. Evol. Microbiol.">
        <title>The Global Catalogue of Microorganisms (GCM) 10K type strain sequencing project: providing services to taxonomists for standard genome sequencing and annotation.</title>
        <authorList>
            <consortium name="The Broad Institute Genomics Platform"/>
            <consortium name="The Broad Institute Genome Sequencing Center for Infectious Disease"/>
            <person name="Wu L."/>
            <person name="Ma J."/>
        </authorList>
    </citation>
    <scope>NUCLEOTIDE SEQUENCE [LARGE SCALE GENOMIC DNA]</scope>
    <source>
        <strain evidence="10 11">JCM 8542</strain>
    </source>
</reference>
<evidence type="ECO:0000313" key="11">
    <source>
        <dbReference type="Proteomes" id="UP001500399"/>
    </source>
</evidence>
<accession>A0ABN0SYW2</accession>
<feature type="binding site" evidence="7">
    <location>
        <begin position="331"/>
        <end position="338"/>
    </location>
    <ligand>
        <name>ATP</name>
        <dbReference type="ChEBI" id="CHEBI:30616"/>
    </ligand>
</feature>
<dbReference type="InterPro" id="IPR036187">
    <property type="entry name" value="DNA_mismatch_repair_MutS_sf"/>
</dbReference>
<evidence type="ECO:0000256" key="6">
    <source>
        <dbReference type="ARBA" id="ARBA00023125"/>
    </source>
</evidence>
<dbReference type="RefSeq" id="WP_304988292.1">
    <property type="nucleotide sequence ID" value="NZ_BAAACR010000004.1"/>
</dbReference>
<feature type="domain" description="Smr" evidence="9">
    <location>
        <begin position="709"/>
        <end position="784"/>
    </location>
</feature>
<dbReference type="SUPFAM" id="SSF48334">
    <property type="entry name" value="DNA repair protein MutS, domain III"/>
    <property type="match status" value="1"/>
</dbReference>
<comment type="function">
    <text evidence="7">Endonuclease that is involved in the suppression of homologous recombination and thus may have a key role in the control of bacterial genetic diversity.</text>
</comment>
<dbReference type="PROSITE" id="PS50828">
    <property type="entry name" value="SMR"/>
    <property type="match status" value="1"/>
</dbReference>
<dbReference type="Gene3D" id="3.40.50.300">
    <property type="entry name" value="P-loop containing nucleotide triphosphate hydrolases"/>
    <property type="match status" value="1"/>
</dbReference>
<feature type="coiled-coil region" evidence="8">
    <location>
        <begin position="512"/>
        <end position="600"/>
    </location>
</feature>
<keyword evidence="7" id="KW-0540">Nuclease</keyword>
<sequence length="784" mass="87665">MDTESFKVLEYGKITNWLASFAFTMCGKELCRSVIPSGDYDEVVHLHQETAEAVQVQQLQSPPFGGIYDLRTLLKKASMGSILEIDELRTVMSTMGGMRNVKYFFRDLTLDVPILKEQAKPIEILGMVERHLKDTIDEHGNFRDDASPELRRITRELHTAQSRVKDRLSAILHDATNQKYFQEAIVTVRDERYVIPVKQEYRNYFPGVIHDQSASGATLFVEPLATVELNNTVRQMGLAREQEIQRILQRLSTEIAQNADILLENGTILSEMDLIFARAGLAREMQAYPPTLNQSGVVHLKRARHPLLPKDKVVPIDIELGQNFSILLITGPNTGGKTVSMKTLGLLSLLTQSGCFLPTAPDSEIPVYRNIYADIGDEQSIEQSLSTFSAHTRNIVRIIDKAEQGDLVLLDEVGAGTDPDEGAALARSIIAHFLQQGIAVVATTHYAVLKTYAYAETGIENASVEFDLKTLRPTYRLLIGIPGASNAFSISRQLGLPQDIVARAELYISEEHTQFENVVNELEQEKKNYEIKNRELRNKEAEIKSVEARLHAEREILSNTRQELLHKAREEANNIVREARRNAEETIKSLKEQFDDHGVKERRKAIQEARNRLDEAYVPGHMQRDVPHGKTIRPGDVQNGDIVYIKSLAQEGIVLSVQGQELTVQVGGLRSIVKMSACTFVTRKKPKKNTKVHVGTSIAQKASEIRPEIDVRGMTVFEAEAALEKFIDDAVYTGLSKILVIHGKGTGALRKGLQDYLKQHRSVLTFSFADISEGGTGATVVELK</sequence>
<dbReference type="Gene3D" id="3.30.1370.110">
    <property type="match status" value="1"/>
</dbReference>
<dbReference type="CDD" id="cd06503">
    <property type="entry name" value="ATP-synt_Fo_b"/>
    <property type="match status" value="1"/>
</dbReference>
<protein>
    <recommendedName>
        <fullName evidence="7">Endonuclease MutS2</fullName>
        <ecNumber evidence="7">3.1.-.-</ecNumber>
    </recommendedName>
    <alternativeName>
        <fullName evidence="7">Ribosome-associated protein quality control-upstream factor</fullName>
        <shortName evidence="7">RQC-upstream factor</shortName>
        <shortName evidence="7">RqcU</shortName>
        <ecNumber evidence="7">3.6.4.-</ecNumber>
    </alternativeName>
</protein>
<evidence type="ECO:0000256" key="1">
    <source>
        <dbReference type="ARBA" id="ARBA00022730"/>
    </source>
</evidence>
<proteinExistence type="inferred from homology"/>
<gene>
    <name evidence="7" type="primary">mutS2</name>
    <name evidence="7" type="synonym">rqcU</name>
    <name evidence="10" type="ORF">GCM10008919_07820</name>
</gene>
<dbReference type="SMART" id="SM00463">
    <property type="entry name" value="SMR"/>
    <property type="match status" value="1"/>
</dbReference>
<dbReference type="InterPro" id="IPR002625">
    <property type="entry name" value="Smr_dom"/>
</dbReference>
<evidence type="ECO:0000256" key="8">
    <source>
        <dbReference type="SAM" id="Coils"/>
    </source>
</evidence>
<keyword evidence="1 7" id="KW-0699">rRNA-binding</keyword>
<keyword evidence="3 7" id="KW-0378">Hydrolase</keyword>
<dbReference type="InterPro" id="IPR045076">
    <property type="entry name" value="MutS"/>
</dbReference>
<comment type="similarity">
    <text evidence="7">Belongs to the DNA mismatch repair MutS family. MutS2 subfamily.</text>
</comment>
<evidence type="ECO:0000256" key="7">
    <source>
        <dbReference type="HAMAP-Rule" id="MF_00092"/>
    </source>
</evidence>
<evidence type="ECO:0000259" key="9">
    <source>
        <dbReference type="PROSITE" id="PS50828"/>
    </source>
</evidence>
<dbReference type="Pfam" id="PF20297">
    <property type="entry name" value="MSSS"/>
    <property type="match status" value="1"/>
</dbReference>
<evidence type="ECO:0000256" key="2">
    <source>
        <dbReference type="ARBA" id="ARBA00022741"/>
    </source>
</evidence>
<dbReference type="InterPro" id="IPR000432">
    <property type="entry name" value="DNA_mismatch_repair_MutS_C"/>
</dbReference>
<dbReference type="InterPro" id="IPR046893">
    <property type="entry name" value="MSSS"/>
</dbReference>
<dbReference type="NCBIfam" id="TIGR01069">
    <property type="entry name" value="mutS2"/>
    <property type="match status" value="1"/>
</dbReference>
<keyword evidence="8" id="KW-0175">Coiled coil</keyword>
<dbReference type="EMBL" id="BAAACR010000004">
    <property type="protein sequence ID" value="GAA0207007.1"/>
    <property type="molecule type" value="Genomic_DNA"/>
</dbReference>
<dbReference type="SUPFAM" id="SSF160443">
    <property type="entry name" value="SMR domain-like"/>
    <property type="match status" value="1"/>
</dbReference>
<keyword evidence="7 10" id="KW-0255">Endonuclease</keyword>
<dbReference type="PANTHER" id="PTHR48466">
    <property type="entry name" value="OS10G0509000 PROTEIN-RELATED"/>
    <property type="match status" value="1"/>
</dbReference>